<dbReference type="InterPro" id="IPR026893">
    <property type="entry name" value="Tyr/Ser_Pase_IphP-type"/>
</dbReference>
<dbReference type="InterPro" id="IPR029021">
    <property type="entry name" value="Prot-tyrosine_phosphatase-like"/>
</dbReference>
<dbReference type="PROSITE" id="PS50056">
    <property type="entry name" value="TYR_PHOSPHATASE_2"/>
    <property type="match status" value="1"/>
</dbReference>
<evidence type="ECO:0000259" key="1">
    <source>
        <dbReference type="PROSITE" id="PS50056"/>
    </source>
</evidence>
<dbReference type="EMBL" id="FUHW01000027">
    <property type="protein sequence ID" value="SJM63517.1"/>
    <property type="molecule type" value="Genomic_DNA"/>
</dbReference>
<feature type="domain" description="Tyrosine specific protein phosphatases" evidence="1">
    <location>
        <begin position="108"/>
        <end position="147"/>
    </location>
</feature>
<dbReference type="RefSeq" id="WP_086997923.1">
    <property type="nucleotide sequence ID" value="NZ_FUHW01000027.1"/>
</dbReference>
<dbReference type="Proteomes" id="UP000195913">
    <property type="component" value="Unassembled WGS sequence"/>
</dbReference>
<organism evidence="2 3">
    <name type="scientific">Arthrobacter rhombi</name>
    <dbReference type="NCBI Taxonomy" id="71253"/>
    <lineage>
        <taxon>Bacteria</taxon>
        <taxon>Bacillati</taxon>
        <taxon>Actinomycetota</taxon>
        <taxon>Actinomycetes</taxon>
        <taxon>Micrococcales</taxon>
        <taxon>Micrococcaceae</taxon>
        <taxon>Arthrobacter</taxon>
    </lineage>
</organism>
<dbReference type="Gene3D" id="3.90.190.10">
    <property type="entry name" value="Protein tyrosine phosphatase superfamily"/>
    <property type="match status" value="1"/>
</dbReference>
<dbReference type="AlphaFoldDB" id="A0A1R4G623"/>
<dbReference type="InterPro" id="IPR016130">
    <property type="entry name" value="Tyr_Pase_AS"/>
</dbReference>
<keyword evidence="3" id="KW-1185">Reference proteome</keyword>
<dbReference type="SUPFAM" id="SSF52799">
    <property type="entry name" value="(Phosphotyrosine protein) phosphatases II"/>
    <property type="match status" value="1"/>
</dbReference>
<protein>
    <submittedName>
        <fullName evidence="2">Protein tyrosine/serine phosphatase</fullName>
    </submittedName>
</protein>
<gene>
    <name evidence="2" type="ORF">FM101_07950</name>
</gene>
<dbReference type="PROSITE" id="PS00383">
    <property type="entry name" value="TYR_PHOSPHATASE_1"/>
    <property type="match status" value="1"/>
</dbReference>
<sequence>MDEVNWDGAVNARRVAGRLYRMGRSEWLTEKGWRQAHDEGLRTVIDLRNQDERRRRPTDPVVEPEALAGITVLHCPTEDQNHEEFMAAAASADTPYLSDPRYYPANLDHFPSLIADVFRALAGARGFVVVHCSAGRDRTGMIISMALALVGRQDLIAGQYDAGARGINEWHRISPVKHPYERHLSEEELEPVLAGRQEALAEFIDGIDVETFLRQQGLSDEEIDAVRELLSGS</sequence>
<evidence type="ECO:0000313" key="2">
    <source>
        <dbReference type="EMBL" id="SJM63517.1"/>
    </source>
</evidence>
<dbReference type="GO" id="GO:0004721">
    <property type="term" value="F:phosphoprotein phosphatase activity"/>
    <property type="evidence" value="ECO:0007669"/>
    <property type="project" value="InterPro"/>
</dbReference>
<accession>A0A1R4G623</accession>
<dbReference type="Pfam" id="PF13350">
    <property type="entry name" value="Y_phosphatase3"/>
    <property type="match status" value="1"/>
</dbReference>
<name>A0A1R4G623_9MICC</name>
<evidence type="ECO:0000313" key="3">
    <source>
        <dbReference type="Proteomes" id="UP000195913"/>
    </source>
</evidence>
<reference evidence="2 3" key="1">
    <citation type="submission" date="2017-02" db="EMBL/GenBank/DDBJ databases">
        <authorList>
            <person name="Peterson S.W."/>
        </authorList>
    </citation>
    <scope>NUCLEOTIDE SEQUENCE [LARGE SCALE GENOMIC DNA]</scope>
    <source>
        <strain evidence="2 3">B Ar 00.02</strain>
    </source>
</reference>
<proteinExistence type="predicted"/>
<dbReference type="InterPro" id="IPR000387">
    <property type="entry name" value="Tyr_Pase_dom"/>
</dbReference>